<reference evidence="2 3" key="1">
    <citation type="submission" date="2017-09" db="EMBL/GenBank/DDBJ databases">
        <authorList>
            <person name="Lee N."/>
            <person name="Cho B.-K."/>
        </authorList>
    </citation>
    <scope>NUCLEOTIDE SEQUENCE [LARGE SCALE GENOMIC DNA]</scope>
    <source>
        <strain evidence="2 3">ATCC 12853</strain>
    </source>
</reference>
<evidence type="ECO:0000313" key="2">
    <source>
        <dbReference type="EMBL" id="QEU96644.1"/>
    </source>
</evidence>
<dbReference type="Proteomes" id="UP000325529">
    <property type="component" value="Chromosome"/>
</dbReference>
<accession>A0A5J6GQI9</accession>
<sequence length="205" mass="22078">MAGYRALAAVGRSIVDLLNRRFDETLPGPIRPTAVLATTRDFDEVNSSPNAVIQFPAVSVYCYRLSVDRETRPGLAGAANQDGVARLPLRMHLLIAAWDTFAESELEWLGLVGQVLESEGLLAGPLLHPSGDWDPSDLVSVVPDDVALDSMSEAFQALTTDYRVCLPYLARVIRIDGRRSDVAERVTTVAAGLGPRSARPGPVAP</sequence>
<dbReference type="KEGG" id="ska:CP970_41955"/>
<evidence type="ECO:0000313" key="3">
    <source>
        <dbReference type="Proteomes" id="UP000325529"/>
    </source>
</evidence>
<protein>
    <submittedName>
        <fullName evidence="2">DUF4255 domain-containing protein</fullName>
    </submittedName>
</protein>
<gene>
    <name evidence="2" type="ORF">CP970_41955</name>
</gene>
<dbReference type="InterPro" id="IPR025351">
    <property type="entry name" value="Pvc16_N"/>
</dbReference>
<proteinExistence type="predicted"/>
<keyword evidence="3" id="KW-1185">Reference proteome</keyword>
<dbReference type="Pfam" id="PF14065">
    <property type="entry name" value="Pvc16_N"/>
    <property type="match status" value="1"/>
</dbReference>
<name>A0A5J6GQI9_STRKN</name>
<dbReference type="OrthoDB" id="527247at2"/>
<organism evidence="2 3">
    <name type="scientific">Streptomyces kanamyceticus</name>
    <dbReference type="NCBI Taxonomy" id="1967"/>
    <lineage>
        <taxon>Bacteria</taxon>
        <taxon>Bacillati</taxon>
        <taxon>Actinomycetota</taxon>
        <taxon>Actinomycetes</taxon>
        <taxon>Kitasatosporales</taxon>
        <taxon>Streptomycetaceae</taxon>
        <taxon>Streptomyces</taxon>
    </lineage>
</organism>
<dbReference type="EMBL" id="CP023699">
    <property type="protein sequence ID" value="QEU96644.1"/>
    <property type="molecule type" value="Genomic_DNA"/>
</dbReference>
<evidence type="ECO:0000259" key="1">
    <source>
        <dbReference type="Pfam" id="PF14065"/>
    </source>
</evidence>
<feature type="domain" description="Pvc16 N-terminal" evidence="1">
    <location>
        <begin position="10"/>
        <end position="187"/>
    </location>
</feature>
<dbReference type="RefSeq" id="WP_055545978.1">
    <property type="nucleotide sequence ID" value="NZ_CP023699.1"/>
</dbReference>
<dbReference type="AlphaFoldDB" id="A0A5J6GQI9"/>